<reference evidence="2" key="1">
    <citation type="journal article" date="2019" name="Int. J. Syst. Evol. Microbiol.">
        <title>The Global Catalogue of Microorganisms (GCM) 10K type strain sequencing project: providing services to taxonomists for standard genome sequencing and annotation.</title>
        <authorList>
            <consortium name="The Broad Institute Genomics Platform"/>
            <consortium name="The Broad Institute Genome Sequencing Center for Infectious Disease"/>
            <person name="Wu L."/>
            <person name="Ma J."/>
        </authorList>
    </citation>
    <scope>NUCLEOTIDE SEQUENCE [LARGE SCALE GENOMIC DNA]</scope>
    <source>
        <strain evidence="2">NBRC 108730</strain>
    </source>
</reference>
<comment type="caution">
    <text evidence="1">The sequence shown here is derived from an EMBL/GenBank/DDBJ whole genome shotgun (WGS) entry which is preliminary data.</text>
</comment>
<evidence type="ECO:0000313" key="1">
    <source>
        <dbReference type="EMBL" id="GMA86461.1"/>
    </source>
</evidence>
<dbReference type="EMBL" id="BSUZ01000001">
    <property type="protein sequence ID" value="GMA86461.1"/>
    <property type="molecule type" value="Genomic_DNA"/>
</dbReference>
<accession>A0ABQ6JFX6</accession>
<dbReference type="Proteomes" id="UP001157017">
    <property type="component" value="Unassembled WGS sequence"/>
</dbReference>
<sequence>MPVRAGVRLHDLLTISLNKAGTIDHVVNDTGSAVTPDVQGPSTVVAFPAG</sequence>
<keyword evidence="2" id="KW-1185">Reference proteome</keyword>
<gene>
    <name evidence="1" type="ORF">GCM10025868_17110</name>
</gene>
<protein>
    <submittedName>
        <fullName evidence="1">Uncharacterized protein</fullName>
    </submittedName>
</protein>
<proteinExistence type="predicted"/>
<name>A0ABQ6JFX6_9ACTN</name>
<organism evidence="1 2">
    <name type="scientific">Angustibacter aerolatus</name>
    <dbReference type="NCBI Taxonomy" id="1162965"/>
    <lineage>
        <taxon>Bacteria</taxon>
        <taxon>Bacillati</taxon>
        <taxon>Actinomycetota</taxon>
        <taxon>Actinomycetes</taxon>
        <taxon>Kineosporiales</taxon>
        <taxon>Kineosporiaceae</taxon>
    </lineage>
</organism>
<evidence type="ECO:0000313" key="2">
    <source>
        <dbReference type="Proteomes" id="UP001157017"/>
    </source>
</evidence>